<dbReference type="InterPro" id="IPR016163">
    <property type="entry name" value="Ald_DH_C"/>
</dbReference>
<protein>
    <submittedName>
        <fullName evidence="3">Unannotated protein</fullName>
    </submittedName>
</protein>
<gene>
    <name evidence="3" type="ORF">UFOPK1503_00925</name>
</gene>
<dbReference type="PANTHER" id="PTHR11699">
    <property type="entry name" value="ALDEHYDE DEHYDROGENASE-RELATED"/>
    <property type="match status" value="1"/>
</dbReference>
<keyword evidence="1" id="KW-0560">Oxidoreductase</keyword>
<dbReference type="EMBL" id="CAEZST010000016">
    <property type="protein sequence ID" value="CAB4549409.1"/>
    <property type="molecule type" value="Genomic_DNA"/>
</dbReference>
<dbReference type="NCBIfam" id="NF006916">
    <property type="entry name" value="PRK09407.1"/>
    <property type="match status" value="1"/>
</dbReference>
<dbReference type="Gene3D" id="3.40.309.10">
    <property type="entry name" value="Aldehyde Dehydrogenase, Chain A, domain 2"/>
    <property type="match status" value="1"/>
</dbReference>
<evidence type="ECO:0000259" key="2">
    <source>
        <dbReference type="Pfam" id="PF00171"/>
    </source>
</evidence>
<dbReference type="InterPro" id="IPR029510">
    <property type="entry name" value="Ald_DH_CS_GLU"/>
</dbReference>
<dbReference type="PROSITE" id="PS00687">
    <property type="entry name" value="ALDEHYDE_DEHYDR_GLU"/>
    <property type="match status" value="1"/>
</dbReference>
<dbReference type="InterPro" id="IPR016161">
    <property type="entry name" value="Ald_DH/histidinol_DH"/>
</dbReference>
<reference evidence="3" key="1">
    <citation type="submission" date="2020-05" db="EMBL/GenBank/DDBJ databases">
        <authorList>
            <person name="Chiriac C."/>
            <person name="Salcher M."/>
            <person name="Ghai R."/>
            <person name="Kavagutti S V."/>
        </authorList>
    </citation>
    <scope>NUCLEOTIDE SEQUENCE</scope>
</reference>
<accession>A0A6J6CGQ3</accession>
<evidence type="ECO:0000256" key="1">
    <source>
        <dbReference type="ARBA" id="ARBA00023002"/>
    </source>
</evidence>
<dbReference type="SUPFAM" id="SSF53720">
    <property type="entry name" value="ALDH-like"/>
    <property type="match status" value="1"/>
</dbReference>
<dbReference type="Pfam" id="PF00171">
    <property type="entry name" value="Aldedh"/>
    <property type="match status" value="1"/>
</dbReference>
<dbReference type="InterPro" id="IPR015590">
    <property type="entry name" value="Aldehyde_DH_dom"/>
</dbReference>
<proteinExistence type="predicted"/>
<name>A0A6J6CGQ3_9ZZZZ</name>
<dbReference type="Gene3D" id="3.40.605.10">
    <property type="entry name" value="Aldehyde Dehydrogenase, Chain A, domain 1"/>
    <property type="match status" value="1"/>
</dbReference>
<organism evidence="3">
    <name type="scientific">freshwater metagenome</name>
    <dbReference type="NCBI Taxonomy" id="449393"/>
    <lineage>
        <taxon>unclassified sequences</taxon>
        <taxon>metagenomes</taxon>
        <taxon>ecological metagenomes</taxon>
    </lineage>
</organism>
<feature type="domain" description="Aldehyde dehydrogenase" evidence="2">
    <location>
        <begin position="3"/>
        <end position="457"/>
    </location>
</feature>
<dbReference type="AlphaFoldDB" id="A0A6J6CGQ3"/>
<dbReference type="InterPro" id="IPR016162">
    <property type="entry name" value="Ald_DH_N"/>
</dbReference>
<sequence>MQTITVVNPLTGQKLHDIEAHSATDVALKFQAGREAQPAWNNLGPSARAKMAHKLVDVLIANQEQLMDVLQKETGKSRMHAFEEVTGALAAISYYAKMTPKLLKRNKVRGGVPLLITAYTEPAAVGVVGIITPWNYPLALTMMDVVPALLAGNAVVQKADNQTAKTVIMSRDLAVQAGIPADVWQVVHGDPQEVGNAVTDNADYLAFTGSTATGRLVAQRAAGRLIGYSLELGGKNPMIVMPGANLEKAAELAISSAFGNAGQLCVSIERLYVPNHAIKEFEQVLKQKVESLKVGASNQFDFDLGALSSNAQIERVAGFVDRAQAEGARLVTGGKALPEIGPNFYAPTVLADIPHGAEILHKEVFGPVIALVGYDSLDEAIELANATEYGLNAAVVGDVKSALKVASKLMAGSVNINEGYRASMATMAAPMGGMKQSGMNRRSGPGGLLRFTENRTIGVANAMPISLPNRAKDYHRMAPLMTKLAKWMGKF</sequence>
<evidence type="ECO:0000313" key="3">
    <source>
        <dbReference type="EMBL" id="CAB4549409.1"/>
    </source>
</evidence>
<dbReference type="GO" id="GO:0016620">
    <property type="term" value="F:oxidoreductase activity, acting on the aldehyde or oxo group of donors, NAD or NADP as acceptor"/>
    <property type="evidence" value="ECO:0007669"/>
    <property type="project" value="InterPro"/>
</dbReference>